<sequence>MIHVVKIPVKNKTKEVVRITVYCRVSKNIEEQRSGLNSQIAYFKELSNKVIEIDLAEVYHDVGRSGLIKNGRTSYKKMIVDGL</sequence>
<dbReference type="EMBL" id="MF405337">
    <property type="protein sequence ID" value="ASX97940.1"/>
    <property type="molecule type" value="Genomic_DNA"/>
</dbReference>
<dbReference type="GO" id="GO:0000150">
    <property type="term" value="F:DNA strand exchange activity"/>
    <property type="evidence" value="ECO:0007669"/>
    <property type="project" value="InterPro"/>
</dbReference>
<evidence type="ECO:0000313" key="1">
    <source>
        <dbReference type="EMBL" id="ASX97940.1"/>
    </source>
</evidence>
<dbReference type="RefSeq" id="WP_000582200.1">
    <property type="nucleotide sequence ID" value="NZ_CP014861.1"/>
</dbReference>
<dbReference type="Gene3D" id="3.40.50.1390">
    <property type="entry name" value="Resolvase, N-terminal catalytic domain"/>
    <property type="match status" value="1"/>
</dbReference>
<dbReference type="SUPFAM" id="SSF53041">
    <property type="entry name" value="Resolvase-like"/>
    <property type="match status" value="1"/>
</dbReference>
<gene>
    <name evidence="1" type="ORF">ERMRC_10</name>
</gene>
<reference evidence="1" key="1">
    <citation type="submission" date="2017-06" db="EMBL/GenBank/DDBJ databases">
        <title>The first report of bacteriophage carrying macrolide efflux genes mef(G) and msr(D) in Erysipelothrix rhusiopathiae.</title>
        <authorList>
            <person name="Li Y."/>
            <person name="Zhang A."/>
        </authorList>
    </citation>
    <scope>NUCLEOTIDE SEQUENCE</scope>
    <source>
        <strain evidence="1">ZJ</strain>
    </source>
</reference>
<dbReference type="GO" id="GO:0003677">
    <property type="term" value="F:DNA binding"/>
    <property type="evidence" value="ECO:0007669"/>
    <property type="project" value="InterPro"/>
</dbReference>
<dbReference type="AlphaFoldDB" id="A0A2I4SJQ9"/>
<protein>
    <submittedName>
        <fullName evidence="1">Uncharacterized protein</fullName>
    </submittedName>
</protein>
<name>A0A2I4SJQ9_ERYRH</name>
<accession>A0A2I4SJQ9</accession>
<proteinExistence type="predicted"/>
<organism evidence="1">
    <name type="scientific">Erysipelothrix rhusiopathiae</name>
    <dbReference type="NCBI Taxonomy" id="1648"/>
    <lineage>
        <taxon>Bacteria</taxon>
        <taxon>Bacillati</taxon>
        <taxon>Bacillota</taxon>
        <taxon>Erysipelotrichia</taxon>
        <taxon>Erysipelotrichales</taxon>
        <taxon>Erysipelotrichaceae</taxon>
        <taxon>Erysipelothrix</taxon>
    </lineage>
</organism>
<dbReference type="InterPro" id="IPR036162">
    <property type="entry name" value="Resolvase-like_N_sf"/>
</dbReference>